<dbReference type="AlphaFoldDB" id="A0A921JNT6"/>
<evidence type="ECO:0000313" key="1">
    <source>
        <dbReference type="EMBL" id="HJE49221.1"/>
    </source>
</evidence>
<name>A0A921JNT6_LACJH</name>
<dbReference type="EMBL" id="DYYQ01000017">
    <property type="protein sequence ID" value="HJE49221.1"/>
    <property type="molecule type" value="Genomic_DNA"/>
</dbReference>
<gene>
    <name evidence="1" type="ORF">K8V69_03440</name>
</gene>
<dbReference type="InterPro" id="IPR009681">
    <property type="entry name" value="Phage_TAC_Siphoviridae"/>
</dbReference>
<dbReference type="Proteomes" id="UP000732527">
    <property type="component" value="Unassembled WGS sequence"/>
</dbReference>
<reference evidence="1" key="1">
    <citation type="journal article" date="2021" name="PeerJ">
        <title>Extensive microbial diversity within the chicken gut microbiome revealed by metagenomics and culture.</title>
        <authorList>
            <person name="Gilroy R."/>
            <person name="Ravi A."/>
            <person name="Getino M."/>
            <person name="Pursley I."/>
            <person name="Horton D.L."/>
            <person name="Alikhan N.F."/>
            <person name="Baker D."/>
            <person name="Gharbi K."/>
            <person name="Hall N."/>
            <person name="Watson M."/>
            <person name="Adriaenssens E.M."/>
            <person name="Foster-Nyarko E."/>
            <person name="Jarju S."/>
            <person name="Secka A."/>
            <person name="Antonio M."/>
            <person name="Oren A."/>
            <person name="Chaudhuri R.R."/>
            <person name="La Ragione R."/>
            <person name="Hildebrand F."/>
            <person name="Pallen M.J."/>
        </authorList>
    </citation>
    <scope>NUCLEOTIDE SEQUENCE</scope>
    <source>
        <strain evidence="1">CHK192-2623</strain>
    </source>
</reference>
<evidence type="ECO:0000313" key="2">
    <source>
        <dbReference type="Proteomes" id="UP000732527"/>
    </source>
</evidence>
<sequence length="137" mass="15562">MPVQIDTTPFANIIKKKTVGVEPTGAIFDKAQDIQIELMDGDIKPTESLLEFKKRDRKTAQDVKNFIKTALALTNKQYEKINETIDNDVLMRFGMYLALALQGAEYDSFQDYVDFITKQAEEDADTDPKSSDTEEKD</sequence>
<protein>
    <submittedName>
        <fullName evidence="1">Phage tail assembly chaperone</fullName>
    </submittedName>
</protein>
<organism evidence="1 2">
    <name type="scientific">Lactobacillus johnsonii</name>
    <dbReference type="NCBI Taxonomy" id="33959"/>
    <lineage>
        <taxon>Bacteria</taxon>
        <taxon>Bacillati</taxon>
        <taxon>Bacillota</taxon>
        <taxon>Bacilli</taxon>
        <taxon>Lactobacillales</taxon>
        <taxon>Lactobacillaceae</taxon>
        <taxon>Lactobacillus</taxon>
    </lineage>
</organism>
<proteinExistence type="predicted"/>
<dbReference type="Pfam" id="PF06896">
    <property type="entry name" value="Phage_TAC_3"/>
    <property type="match status" value="1"/>
</dbReference>
<accession>A0A921JNT6</accession>
<comment type="caution">
    <text evidence="1">The sequence shown here is derived from an EMBL/GenBank/DDBJ whole genome shotgun (WGS) entry which is preliminary data.</text>
</comment>
<reference evidence="1" key="2">
    <citation type="submission" date="2021-09" db="EMBL/GenBank/DDBJ databases">
        <authorList>
            <person name="Gilroy R."/>
        </authorList>
    </citation>
    <scope>NUCLEOTIDE SEQUENCE</scope>
    <source>
        <strain evidence="1">CHK192-2623</strain>
    </source>
</reference>